<reference evidence="5 6" key="1">
    <citation type="submission" date="2016-03" db="EMBL/GenBank/DDBJ databases">
        <title>Mechanisms controlling the formation of the plant cell surface in tip-growing cells are functionally conserved among land plants.</title>
        <authorList>
            <person name="Honkanen S."/>
            <person name="Jones V.A."/>
            <person name="Morieri G."/>
            <person name="Champion C."/>
            <person name="Hetherington A.J."/>
            <person name="Kelly S."/>
            <person name="Saint-Marcoux D."/>
            <person name="Proust H."/>
            <person name="Prescott H."/>
            <person name="Dolan L."/>
        </authorList>
    </citation>
    <scope>NUCLEOTIDE SEQUENCE [LARGE SCALE GENOMIC DNA]</scope>
    <source>
        <strain evidence="6">cv. Tak-1 and cv. Tak-2</strain>
        <tissue evidence="5">Whole gametophyte</tissue>
    </source>
</reference>
<dbReference type="GO" id="GO:0016787">
    <property type="term" value="F:hydrolase activity"/>
    <property type="evidence" value="ECO:0007669"/>
    <property type="project" value="UniProtKB-KW"/>
</dbReference>
<dbReference type="Gene3D" id="3.40.50.1820">
    <property type="entry name" value="alpha/beta hydrolase"/>
    <property type="match status" value="1"/>
</dbReference>
<protein>
    <recommendedName>
        <fullName evidence="3">AB hydrolase-1 domain-containing protein</fullName>
    </recommendedName>
</protein>
<gene>
    <name evidence="5" type="ORF">AXG93_3569s1140</name>
    <name evidence="4" type="ORF">Mp_7g04640</name>
</gene>
<keyword evidence="2" id="KW-0378">Hydrolase</keyword>
<name>A0A176WHT0_MARPO</name>
<dbReference type="Pfam" id="PF12697">
    <property type="entry name" value="Abhydrolase_6"/>
    <property type="match status" value="1"/>
</dbReference>
<proteinExistence type="inferred from homology"/>
<evidence type="ECO:0000313" key="4">
    <source>
        <dbReference type="EMBL" id="BBN16239.1"/>
    </source>
</evidence>
<organism evidence="5 6">
    <name type="scientific">Marchantia polymorpha subsp. ruderalis</name>
    <dbReference type="NCBI Taxonomy" id="1480154"/>
    <lineage>
        <taxon>Eukaryota</taxon>
        <taxon>Viridiplantae</taxon>
        <taxon>Streptophyta</taxon>
        <taxon>Embryophyta</taxon>
        <taxon>Marchantiophyta</taxon>
        <taxon>Marchantiopsida</taxon>
        <taxon>Marchantiidae</taxon>
        <taxon>Marchantiales</taxon>
        <taxon>Marchantiaceae</taxon>
        <taxon>Marchantia</taxon>
    </lineage>
</organism>
<dbReference type="InterPro" id="IPR029058">
    <property type="entry name" value="AB_hydrolase_fold"/>
</dbReference>
<evidence type="ECO:0000256" key="1">
    <source>
        <dbReference type="ARBA" id="ARBA00010088"/>
    </source>
</evidence>
<dbReference type="AlphaFoldDB" id="A0A176WHT0"/>
<evidence type="ECO:0000313" key="6">
    <source>
        <dbReference type="Proteomes" id="UP000077202"/>
    </source>
</evidence>
<evidence type="ECO:0000256" key="2">
    <source>
        <dbReference type="ARBA" id="ARBA00022801"/>
    </source>
</evidence>
<dbReference type="EMBL" id="LVLJ01000773">
    <property type="protein sequence ID" value="OAE32639.1"/>
    <property type="molecule type" value="Genomic_DNA"/>
</dbReference>
<feature type="domain" description="AB hydrolase-1" evidence="3">
    <location>
        <begin position="58"/>
        <end position="329"/>
    </location>
</feature>
<keyword evidence="6" id="KW-1185">Reference proteome</keyword>
<comment type="similarity">
    <text evidence="1">Belongs to the peptidase S33 family.</text>
</comment>
<evidence type="ECO:0000313" key="7">
    <source>
        <dbReference type="Proteomes" id="UP001162541"/>
    </source>
</evidence>
<evidence type="ECO:0000259" key="3">
    <source>
        <dbReference type="Pfam" id="PF12697"/>
    </source>
</evidence>
<dbReference type="Proteomes" id="UP001162541">
    <property type="component" value="Chromosome 7"/>
</dbReference>
<reference evidence="7" key="3">
    <citation type="journal article" date="2020" name="Curr. Biol.">
        <title>Chromatin organization in early land plants reveals an ancestral association between H3K27me3, transposons, and constitutive heterochromatin.</title>
        <authorList>
            <person name="Montgomery S.A."/>
            <person name="Tanizawa Y."/>
            <person name="Galik B."/>
            <person name="Wang N."/>
            <person name="Ito T."/>
            <person name="Mochizuki T."/>
            <person name="Akimcheva S."/>
            <person name="Bowman J.L."/>
            <person name="Cognat V."/>
            <person name="Marechal-Drouard L."/>
            <person name="Ekker H."/>
            <person name="Hong S.F."/>
            <person name="Kohchi T."/>
            <person name="Lin S.S."/>
            <person name="Liu L.D."/>
            <person name="Nakamura Y."/>
            <person name="Valeeva L.R."/>
            <person name="Shakirov E.V."/>
            <person name="Shippen D.E."/>
            <person name="Wei W.L."/>
            <person name="Yagura M."/>
            <person name="Yamaoka S."/>
            <person name="Yamato K.T."/>
            <person name="Liu C."/>
            <person name="Berger F."/>
        </authorList>
    </citation>
    <scope>NUCLEOTIDE SEQUENCE [LARGE SCALE GENOMIC DNA]</scope>
    <source>
        <strain evidence="7">Tak-1</strain>
    </source>
</reference>
<dbReference type="InterPro" id="IPR000073">
    <property type="entry name" value="AB_hydrolase_1"/>
</dbReference>
<reference evidence="4" key="2">
    <citation type="journal article" date="2019" name="Curr. Biol.">
        <title>Chromatin organization in early land plants reveals an ancestral association between H3K27me3, transposons, and constitutive heterochromatin.</title>
        <authorList>
            <person name="Montgomery S.A."/>
            <person name="Tanizawa Y."/>
            <person name="Galik B."/>
            <person name="Wang N."/>
            <person name="Ito T."/>
            <person name="Mochizuki T."/>
            <person name="Akimcheva S."/>
            <person name="Bowman J."/>
            <person name="Cognat V."/>
            <person name="Drouard L."/>
            <person name="Ekker H."/>
            <person name="Houng S."/>
            <person name="Kohchi T."/>
            <person name="Lin S."/>
            <person name="Liu L.D."/>
            <person name="Nakamura Y."/>
            <person name="Valeeva L.R."/>
            <person name="Shakirov E.V."/>
            <person name="Shippen D.E."/>
            <person name="Wei W."/>
            <person name="Yagura M."/>
            <person name="Yamaoka S."/>
            <person name="Yamato K.T."/>
            <person name="Liu C."/>
            <person name="Berger F."/>
        </authorList>
    </citation>
    <scope>NUCLEOTIDE SEQUENCE [LARGE SCALE GENOMIC DNA]</scope>
    <source>
        <strain evidence="4">Tak-1</strain>
    </source>
</reference>
<dbReference type="Proteomes" id="UP000077202">
    <property type="component" value="Unassembled WGS sequence"/>
</dbReference>
<dbReference type="PANTHER" id="PTHR43248">
    <property type="entry name" value="2-SUCCINYL-6-HYDROXY-2,4-CYCLOHEXADIENE-1-CARBOXYLATE SYNTHASE"/>
    <property type="match status" value="1"/>
</dbReference>
<dbReference type="PANTHER" id="PTHR43248:SF3">
    <property type="entry name" value="AB HYDROLASE-1 DOMAIN-CONTAINING PROTEIN"/>
    <property type="match status" value="1"/>
</dbReference>
<dbReference type="SUPFAM" id="SSF53474">
    <property type="entry name" value="alpha/beta-Hydrolases"/>
    <property type="match status" value="1"/>
</dbReference>
<accession>A0A176WHT0</accession>
<dbReference type="EMBL" id="AP019872">
    <property type="protein sequence ID" value="BBN16239.1"/>
    <property type="molecule type" value="Genomic_DNA"/>
</dbReference>
<dbReference type="InterPro" id="IPR051601">
    <property type="entry name" value="Serine_prot/Carboxylest_S33"/>
</dbReference>
<evidence type="ECO:0000313" key="5">
    <source>
        <dbReference type="EMBL" id="OAE32639.1"/>
    </source>
</evidence>
<sequence>MWNSGRFVLRRGGVQACGAQSSGERFRTTRKKSSGLATLAHDEILVPEKASDGMRTVMFFHGLLGSGRNWRTFAKRLASEAQEQSGDQFPGWRMMLVDLRNHGNSASRGFSPPHDMPSAARDVVELIKTSSCGWPDIVVSHSMGGKVALQFGQNAAAGHYGDVTPPKQLWILDSVPGKLPIRNSEGEVELVLSTILSLPDPLPSRRWLMNHMLEKGFSKSLSDWLGSNLKRTGSGEEMTWVFNPKEAYEMFNSYRNSDYWPVLDSPPKGMDVHIVRASRSDLWSPESISKLERLSSDTVADQNSGKVHYHVLQNAGHWLHVDNPEGLAEILLPSFLKLSK</sequence>